<comment type="caution">
    <text evidence="1">The sequence shown here is derived from an EMBL/GenBank/DDBJ whole genome shotgun (WGS) entry which is preliminary data.</text>
</comment>
<protein>
    <submittedName>
        <fullName evidence="1">Uncharacterized protein</fullName>
    </submittedName>
</protein>
<sequence>MWNLDLGRWTLDSCEKSVSSFMYFASSSLLISRAPYLPPRRFLEHFWRGHMRKMTRHASRLEVLVDVMRRDENCALTVLRHVWVELDVGVIVLILSYNRFNYDTDYSIRHLFHHSQQHPNSIAKWPDATNKCYDQQFL</sequence>
<dbReference type="InParanoid" id="A0A024GSV2"/>
<proteinExistence type="predicted"/>
<reference evidence="1 2" key="1">
    <citation type="submission" date="2012-05" db="EMBL/GenBank/DDBJ databases">
        <title>Recombination and specialization in a pathogen metapopulation.</title>
        <authorList>
            <person name="Gardiner A."/>
            <person name="Kemen E."/>
            <person name="Schultz-Larsen T."/>
            <person name="MacLean D."/>
            <person name="Van Oosterhout C."/>
            <person name="Jones J.D.G."/>
        </authorList>
    </citation>
    <scope>NUCLEOTIDE SEQUENCE [LARGE SCALE GENOMIC DNA]</scope>
    <source>
        <strain evidence="1 2">Ac Nc2</strain>
    </source>
</reference>
<evidence type="ECO:0000313" key="2">
    <source>
        <dbReference type="Proteomes" id="UP000053237"/>
    </source>
</evidence>
<keyword evidence="2" id="KW-1185">Reference proteome</keyword>
<name>A0A024GSV2_9STRA</name>
<dbReference type="Proteomes" id="UP000053237">
    <property type="component" value="Unassembled WGS sequence"/>
</dbReference>
<gene>
    <name evidence="1" type="ORF">BN9_114890</name>
</gene>
<organism evidence="1 2">
    <name type="scientific">Albugo candida</name>
    <dbReference type="NCBI Taxonomy" id="65357"/>
    <lineage>
        <taxon>Eukaryota</taxon>
        <taxon>Sar</taxon>
        <taxon>Stramenopiles</taxon>
        <taxon>Oomycota</taxon>
        <taxon>Peronosporomycetes</taxon>
        <taxon>Albuginales</taxon>
        <taxon>Albuginaceae</taxon>
        <taxon>Albugo</taxon>
    </lineage>
</organism>
<evidence type="ECO:0000313" key="1">
    <source>
        <dbReference type="EMBL" id="CCI49993.1"/>
    </source>
</evidence>
<dbReference type="EMBL" id="CAIX01000376">
    <property type="protein sequence ID" value="CCI49993.1"/>
    <property type="molecule type" value="Genomic_DNA"/>
</dbReference>
<dbReference type="AlphaFoldDB" id="A0A024GSV2"/>
<accession>A0A024GSV2</accession>